<feature type="transmembrane region" description="Helical" evidence="6">
    <location>
        <begin position="117"/>
        <end position="134"/>
    </location>
</feature>
<dbReference type="Pfam" id="PF04479">
    <property type="entry name" value="RTA1"/>
    <property type="match status" value="1"/>
</dbReference>
<feature type="region of interest" description="Disordered" evidence="5">
    <location>
        <begin position="268"/>
        <end position="294"/>
    </location>
</feature>
<evidence type="ECO:0000256" key="5">
    <source>
        <dbReference type="SAM" id="MobiDB-lite"/>
    </source>
</evidence>
<dbReference type="STRING" id="1531966.A0A0A1TCP0"/>
<keyword evidence="4 6" id="KW-0472">Membrane</keyword>
<evidence type="ECO:0000313" key="7">
    <source>
        <dbReference type="EMBL" id="CEJ83124.1"/>
    </source>
</evidence>
<evidence type="ECO:0000256" key="3">
    <source>
        <dbReference type="ARBA" id="ARBA00022989"/>
    </source>
</evidence>
<feature type="transmembrane region" description="Helical" evidence="6">
    <location>
        <begin position="154"/>
        <end position="178"/>
    </location>
</feature>
<reference evidence="7 8" key="1">
    <citation type="journal article" date="2015" name="Genome Announc.">
        <title>Draft Genome Sequence and Gene Annotation of the Entomopathogenic Fungus Verticillium hemipterigenum.</title>
        <authorList>
            <person name="Horn F."/>
            <person name="Habel A."/>
            <person name="Scharf D.H."/>
            <person name="Dworschak J."/>
            <person name="Brakhage A.A."/>
            <person name="Guthke R."/>
            <person name="Hertweck C."/>
            <person name="Linde J."/>
        </authorList>
    </citation>
    <scope>NUCLEOTIDE SEQUENCE [LARGE SCALE GENOMIC DNA]</scope>
</reference>
<accession>A0A0A1TCP0</accession>
<keyword evidence="8" id="KW-1185">Reference proteome</keyword>
<dbReference type="PROSITE" id="PS51257">
    <property type="entry name" value="PROKAR_LIPOPROTEIN"/>
    <property type="match status" value="1"/>
</dbReference>
<evidence type="ECO:0000313" key="8">
    <source>
        <dbReference type="Proteomes" id="UP000039046"/>
    </source>
</evidence>
<comment type="subcellular location">
    <subcellularLocation>
        <location evidence="1">Membrane</location>
        <topology evidence="1">Multi-pass membrane protein</topology>
    </subcellularLocation>
</comment>
<dbReference type="Proteomes" id="UP000039046">
    <property type="component" value="Unassembled WGS sequence"/>
</dbReference>
<dbReference type="OrthoDB" id="3358017at2759"/>
<dbReference type="HOGENOM" id="CLU_033465_3_2_1"/>
<sequence length="294" mass="32854">MADKDTSVWMYSPSFALAVIGCIVYCLLFLAITYLTLIKYRAWYFIVVVIGAAVEVAGYVCRVYSVKHQTDLPPFVMTLTFTVLAPIFVAAGNYLLISRLIPLVLPSTHHAIFGIPGRLLTPIFVTTDVLAFLIQGSGSGIASSNNWVGPNEEIGRWVLVGGLAFQFVCFGIFLCIFVRFHHLAKLYTLHDAPVGWHKVVLAVYVSSIAIMIRCVYRVCEFAEGMNGYAFRTEWLFWVWETIPMLIAIGIFCWHHPSRHLGNSLAKVKQAKSRKARQGNKGDKSEAISTPEEQV</sequence>
<dbReference type="PANTHER" id="PTHR31465">
    <property type="entry name" value="PROTEIN RTA1-RELATED"/>
    <property type="match status" value="1"/>
</dbReference>
<proteinExistence type="predicted"/>
<name>A0A0A1TCP0_9HYPO</name>
<evidence type="ECO:0008006" key="9">
    <source>
        <dbReference type="Google" id="ProtNLM"/>
    </source>
</evidence>
<keyword evidence="2 6" id="KW-0812">Transmembrane</keyword>
<evidence type="ECO:0000256" key="4">
    <source>
        <dbReference type="ARBA" id="ARBA00023136"/>
    </source>
</evidence>
<dbReference type="PANTHER" id="PTHR31465:SF32">
    <property type="entry name" value="DOMAIN PROTEIN, PUTATIVE-RELATED"/>
    <property type="match status" value="1"/>
</dbReference>
<feature type="transmembrane region" description="Helical" evidence="6">
    <location>
        <begin position="234"/>
        <end position="253"/>
    </location>
</feature>
<feature type="transmembrane region" description="Helical" evidence="6">
    <location>
        <begin position="42"/>
        <end position="60"/>
    </location>
</feature>
<feature type="compositionally biased region" description="Basic residues" evidence="5">
    <location>
        <begin position="268"/>
        <end position="277"/>
    </location>
</feature>
<organism evidence="7 8">
    <name type="scientific">[Torrubiella] hemipterigena</name>
    <dbReference type="NCBI Taxonomy" id="1531966"/>
    <lineage>
        <taxon>Eukaryota</taxon>
        <taxon>Fungi</taxon>
        <taxon>Dikarya</taxon>
        <taxon>Ascomycota</taxon>
        <taxon>Pezizomycotina</taxon>
        <taxon>Sordariomycetes</taxon>
        <taxon>Hypocreomycetidae</taxon>
        <taxon>Hypocreales</taxon>
        <taxon>Clavicipitaceae</taxon>
        <taxon>Clavicipitaceae incertae sedis</taxon>
        <taxon>'Torrubiella' clade</taxon>
    </lineage>
</organism>
<feature type="transmembrane region" description="Helical" evidence="6">
    <location>
        <begin position="199"/>
        <end position="218"/>
    </location>
</feature>
<dbReference type="EMBL" id="CDHN01000001">
    <property type="protein sequence ID" value="CEJ83124.1"/>
    <property type="molecule type" value="Genomic_DNA"/>
</dbReference>
<evidence type="ECO:0000256" key="1">
    <source>
        <dbReference type="ARBA" id="ARBA00004141"/>
    </source>
</evidence>
<dbReference type="AlphaFoldDB" id="A0A0A1TCP0"/>
<protein>
    <recommendedName>
        <fullName evidence="9">RTA1 domain protein</fullName>
    </recommendedName>
</protein>
<keyword evidence="3 6" id="KW-1133">Transmembrane helix</keyword>
<dbReference type="GO" id="GO:0016020">
    <property type="term" value="C:membrane"/>
    <property type="evidence" value="ECO:0007669"/>
    <property type="project" value="UniProtKB-SubCell"/>
</dbReference>
<evidence type="ECO:0000256" key="6">
    <source>
        <dbReference type="SAM" id="Phobius"/>
    </source>
</evidence>
<evidence type="ECO:0000256" key="2">
    <source>
        <dbReference type="ARBA" id="ARBA00022692"/>
    </source>
</evidence>
<feature type="transmembrane region" description="Helical" evidence="6">
    <location>
        <begin position="72"/>
        <end position="96"/>
    </location>
</feature>
<feature type="transmembrane region" description="Helical" evidence="6">
    <location>
        <begin position="15"/>
        <end position="35"/>
    </location>
</feature>
<dbReference type="InterPro" id="IPR007568">
    <property type="entry name" value="RTA1"/>
</dbReference>
<gene>
    <name evidence="7" type="ORF">VHEMI03148</name>
</gene>